<dbReference type="RefSeq" id="WP_238228028.1">
    <property type="nucleotide sequence ID" value="NZ_BAAADH010000103.1"/>
</dbReference>
<name>A0ABQ4UJI5_9HYPH</name>
<reference evidence="1" key="1">
    <citation type="journal article" date="2021" name="Front. Microbiol.">
        <title>Comprehensive Comparative Genomics and Phenotyping of Methylobacterium Species.</title>
        <authorList>
            <person name="Alessa O."/>
            <person name="Ogura Y."/>
            <person name="Fujitani Y."/>
            <person name="Takami H."/>
            <person name="Hayashi T."/>
            <person name="Sahin N."/>
            <person name="Tani A."/>
        </authorList>
    </citation>
    <scope>NUCLEOTIDE SEQUENCE</scope>
    <source>
        <strain evidence="1">NBRC 15686</strain>
    </source>
</reference>
<accession>A0ABQ4UJI5</accession>
<sequence length="660" mass="68946">MAGLPQFIISTQTDPYWEIPLYDKDGNPLSVDGRVFEAWIAPAETKAGVAQPPAEIKVLTFQDGLSLLPPTDGSGDQTKRNTFVHQVSRAFAQAKFPRGELTADILEVVDGARRMFAPVRLFYGDPAQIRDFIADRQGITFGQGRQAIVTPVAIAGQAGRRGSGLLTGTLPPQPSDGEDGDYWVVEREGQSNVIYGPKEGGEWPPQPSSTFGVGGVADVPGLTGALTEKLDTTGNASSTTIKAIGANISRAAGDRANDFVMLVDDKSSSVTWLDAAVMARARLKAKGGGYLRYPRGGLDLGTQVYSETESRIVHDAEASTILYSARTDAPAFTFGSPDTTVSRSGFGRIQIVSSAPRSAPLIRFSNIYEPVFGFVEAVAGAACPAAISIQGGGNSYNNRLGQMRTFGPFGNAVRVGVGTGLVQGFYLDGGWSFGGTTDSAVLLLNVSGAGIGNGEALQCFRGIQAAPGPGQLVHAVQIADRVLLDTCTQEGMLLGDTGGVIEKWTVAGMWCSSNGSNVPGARKPNIQISASARGNIGGLDFSGCIVCNSPGHGWVLINVDGLTINGGMTDGNGANEGSGAGYFIGNGCRNIKIIGGQARGQFSPRAPFAPFQHYGALIDGDTNYISILNRVDMTGNLQGTVANYSTGTNNSIISGSGYYG</sequence>
<evidence type="ECO:0000313" key="1">
    <source>
        <dbReference type="EMBL" id="GJE67309.1"/>
    </source>
</evidence>
<dbReference type="Proteomes" id="UP001055039">
    <property type="component" value="Unassembled WGS sequence"/>
</dbReference>
<evidence type="ECO:0000313" key="2">
    <source>
        <dbReference type="Proteomes" id="UP001055039"/>
    </source>
</evidence>
<keyword evidence="2" id="KW-1185">Reference proteome</keyword>
<reference evidence="1" key="2">
    <citation type="submission" date="2021-08" db="EMBL/GenBank/DDBJ databases">
        <authorList>
            <person name="Tani A."/>
            <person name="Ola A."/>
            <person name="Ogura Y."/>
            <person name="Katsura K."/>
            <person name="Hayashi T."/>
        </authorList>
    </citation>
    <scope>NUCLEOTIDE SEQUENCE</scope>
    <source>
        <strain evidence="1">NBRC 15686</strain>
    </source>
</reference>
<gene>
    <name evidence="1" type="ORF">LNAOJCKE_4540</name>
</gene>
<organism evidence="1 2">
    <name type="scientific">Methylorubrum aminovorans</name>
    <dbReference type="NCBI Taxonomy" id="269069"/>
    <lineage>
        <taxon>Bacteria</taxon>
        <taxon>Pseudomonadati</taxon>
        <taxon>Pseudomonadota</taxon>
        <taxon>Alphaproteobacteria</taxon>
        <taxon>Hyphomicrobiales</taxon>
        <taxon>Methylobacteriaceae</taxon>
        <taxon>Methylorubrum</taxon>
    </lineage>
</organism>
<comment type="caution">
    <text evidence="1">The sequence shown here is derived from an EMBL/GenBank/DDBJ whole genome shotgun (WGS) entry which is preliminary data.</text>
</comment>
<proteinExistence type="predicted"/>
<dbReference type="EMBL" id="BPRC01000025">
    <property type="protein sequence ID" value="GJE67309.1"/>
    <property type="molecule type" value="Genomic_DNA"/>
</dbReference>
<protein>
    <submittedName>
        <fullName evidence="1">Uncharacterized protein</fullName>
    </submittedName>
</protein>